<proteinExistence type="predicted"/>
<accession>A0A7W9ZL46</accession>
<reference evidence="1 3" key="1">
    <citation type="submission" date="2020-08" db="EMBL/GenBank/DDBJ databases">
        <title>Genomic Encyclopedia of Type Strains, Phase IV (KMG-IV): sequencing the most valuable type-strain genomes for metagenomic binning, comparative biology and taxonomic classification.</title>
        <authorList>
            <person name="Goeker M."/>
        </authorList>
    </citation>
    <scope>NUCLEOTIDE SEQUENCE [LARGE SCALE GENOMIC DNA]</scope>
    <source>
        <strain evidence="1 3">DSM 17989</strain>
    </source>
</reference>
<dbReference type="EMBL" id="JACHFB010000004">
    <property type="protein sequence ID" value="MBB6213548.1"/>
    <property type="molecule type" value="Genomic_DNA"/>
</dbReference>
<dbReference type="EMBL" id="JACHFB010000004">
    <property type="protein sequence ID" value="MBB6213517.1"/>
    <property type="molecule type" value="Genomic_DNA"/>
</dbReference>
<sequence>MVDDYFSVSLEMRINNKKSNKFSIYSAVVCSDCL</sequence>
<evidence type="ECO:0000313" key="1">
    <source>
        <dbReference type="EMBL" id="MBB6213517.1"/>
    </source>
</evidence>
<dbReference type="AlphaFoldDB" id="A0A7W9ZL46"/>
<protein>
    <submittedName>
        <fullName evidence="1">Uncharacterized protein</fullName>
    </submittedName>
</protein>
<evidence type="ECO:0000313" key="3">
    <source>
        <dbReference type="Proteomes" id="UP000536100"/>
    </source>
</evidence>
<dbReference type="Proteomes" id="UP000536100">
    <property type="component" value="Unassembled WGS sequence"/>
</dbReference>
<evidence type="ECO:0000313" key="2">
    <source>
        <dbReference type="EMBL" id="MBB6213548.1"/>
    </source>
</evidence>
<organism evidence="1 3">
    <name type="scientific">Borreliella californiensis</name>
    <dbReference type="NCBI Taxonomy" id="373543"/>
    <lineage>
        <taxon>Bacteria</taxon>
        <taxon>Pseudomonadati</taxon>
        <taxon>Spirochaetota</taxon>
        <taxon>Spirochaetia</taxon>
        <taxon>Spirochaetales</taxon>
        <taxon>Borreliaceae</taxon>
        <taxon>Borreliella</taxon>
    </lineage>
</organism>
<name>A0A7W9ZL46_9SPIR</name>
<gene>
    <name evidence="1" type="ORF">HNP67_001012</name>
    <name evidence="2" type="ORF">HNP67_001043</name>
</gene>
<comment type="caution">
    <text evidence="1">The sequence shown here is derived from an EMBL/GenBank/DDBJ whole genome shotgun (WGS) entry which is preliminary data.</text>
</comment>